<gene>
    <name evidence="2" type="ORF">SAMN05443248_4850</name>
</gene>
<feature type="region of interest" description="Disordered" evidence="1">
    <location>
        <begin position="106"/>
        <end position="125"/>
    </location>
</feature>
<name>A0A1M5T417_9BRAD</name>
<proteinExistence type="predicted"/>
<dbReference type="AlphaFoldDB" id="A0A1M5T417"/>
<reference evidence="2 3" key="1">
    <citation type="submission" date="2016-11" db="EMBL/GenBank/DDBJ databases">
        <authorList>
            <person name="Jaros S."/>
            <person name="Januszkiewicz K."/>
            <person name="Wedrychowicz H."/>
        </authorList>
    </citation>
    <scope>NUCLEOTIDE SEQUENCE [LARGE SCALE GENOMIC DNA]</scope>
    <source>
        <strain evidence="2 3">GAS138</strain>
    </source>
</reference>
<protein>
    <submittedName>
        <fullName evidence="2">Uncharacterized protein</fullName>
    </submittedName>
</protein>
<evidence type="ECO:0000256" key="1">
    <source>
        <dbReference type="SAM" id="MobiDB-lite"/>
    </source>
</evidence>
<organism evidence="2 3">
    <name type="scientific">Bradyrhizobium erythrophlei</name>
    <dbReference type="NCBI Taxonomy" id="1437360"/>
    <lineage>
        <taxon>Bacteria</taxon>
        <taxon>Pseudomonadati</taxon>
        <taxon>Pseudomonadota</taxon>
        <taxon>Alphaproteobacteria</taxon>
        <taxon>Hyphomicrobiales</taxon>
        <taxon>Nitrobacteraceae</taxon>
        <taxon>Bradyrhizobium</taxon>
    </lineage>
</organism>
<dbReference type="Proteomes" id="UP000189796">
    <property type="component" value="Chromosome I"/>
</dbReference>
<dbReference type="EMBL" id="LT670817">
    <property type="protein sequence ID" value="SHH45113.1"/>
    <property type="molecule type" value="Genomic_DNA"/>
</dbReference>
<accession>A0A1M5T417</accession>
<evidence type="ECO:0000313" key="3">
    <source>
        <dbReference type="Proteomes" id="UP000189796"/>
    </source>
</evidence>
<sequence length="125" mass="13363">MSAATCGSCVDAKIPDIAALIRATLASLTRNASQIARQPGVVRGESLFGLRIKLSGARVPLNGSIELRRVEGLEPRTKPREFARRKLLDGLFDVFGGGHDRDIAFRRGAEKGGGRNGKRVGPIQA</sequence>
<evidence type="ECO:0000313" key="2">
    <source>
        <dbReference type="EMBL" id="SHH45113.1"/>
    </source>
</evidence>